<accession>A0ABT7MVF3</accession>
<dbReference type="Proteomes" id="UP001235064">
    <property type="component" value="Unassembled WGS sequence"/>
</dbReference>
<dbReference type="InterPro" id="IPR028082">
    <property type="entry name" value="Peripla_BP_I"/>
</dbReference>
<dbReference type="CDD" id="cd06267">
    <property type="entry name" value="PBP1_LacI_sugar_binding-like"/>
    <property type="match status" value="1"/>
</dbReference>
<sequence length="349" mass="36534">MPRDVTLHAVAEAAGVSLATASRALAGTGRVSAQTVATVRRAAAELGYRVDPIARALRAGSTRIVGMIVPVIGNPFFAQLVDAVEQRLHEEGFELLLADSHGELAEEARRLAVFDDRRVDGILAVPSDRRRSGPALAGAGSPVVQVDRTSEGSATDAVGVDNQVGMRLALEHVGDRGARTLTYVGADDVTSNGVERFEAFSGLIDRMPFEAYAPIRGEFSVASGAAAADELVGRGALPDAVVTASDLIAFGLVARLREHGVVIPRDVLVTGFDGIPFAEIFSPGLTTVAQPVDAIAADAIGFLLARMRGDDSPVRRSLLAPTLVVRGSTTRDDGPVGTARGRSGTRRER</sequence>
<dbReference type="PROSITE" id="PS50932">
    <property type="entry name" value="HTH_LACI_2"/>
    <property type="match status" value="1"/>
</dbReference>
<gene>
    <name evidence="6" type="ORF">QSV35_03680</name>
</gene>
<dbReference type="InterPro" id="IPR000843">
    <property type="entry name" value="HTH_LacI"/>
</dbReference>
<dbReference type="Pfam" id="PF13377">
    <property type="entry name" value="Peripla_BP_3"/>
    <property type="match status" value="1"/>
</dbReference>
<dbReference type="SUPFAM" id="SSF47413">
    <property type="entry name" value="lambda repressor-like DNA-binding domains"/>
    <property type="match status" value="1"/>
</dbReference>
<keyword evidence="7" id="KW-1185">Reference proteome</keyword>
<dbReference type="InterPro" id="IPR046335">
    <property type="entry name" value="LacI/GalR-like_sensor"/>
</dbReference>
<dbReference type="EMBL" id="JASXSZ010000001">
    <property type="protein sequence ID" value="MDL9978422.1"/>
    <property type="molecule type" value="Genomic_DNA"/>
</dbReference>
<comment type="caution">
    <text evidence="6">The sequence shown here is derived from an EMBL/GenBank/DDBJ whole genome shotgun (WGS) entry which is preliminary data.</text>
</comment>
<evidence type="ECO:0000256" key="4">
    <source>
        <dbReference type="SAM" id="MobiDB-lite"/>
    </source>
</evidence>
<feature type="region of interest" description="Disordered" evidence="4">
    <location>
        <begin position="329"/>
        <end position="349"/>
    </location>
</feature>
<dbReference type="RefSeq" id="WP_286286814.1">
    <property type="nucleotide sequence ID" value="NZ_JASXSZ010000001.1"/>
</dbReference>
<dbReference type="PANTHER" id="PTHR30146:SF147">
    <property type="entry name" value="HTH-TYPE TRANSCRIPTIONAL REGULATOR DEGA"/>
    <property type="match status" value="1"/>
</dbReference>
<evidence type="ECO:0000256" key="3">
    <source>
        <dbReference type="ARBA" id="ARBA00023163"/>
    </source>
</evidence>
<dbReference type="PANTHER" id="PTHR30146">
    <property type="entry name" value="LACI-RELATED TRANSCRIPTIONAL REPRESSOR"/>
    <property type="match status" value="1"/>
</dbReference>
<dbReference type="Gene3D" id="3.40.50.2300">
    <property type="match status" value="2"/>
</dbReference>
<proteinExistence type="predicted"/>
<dbReference type="InterPro" id="IPR010982">
    <property type="entry name" value="Lambda_DNA-bd_dom_sf"/>
</dbReference>
<keyword evidence="2 6" id="KW-0238">DNA-binding</keyword>
<dbReference type="CDD" id="cd01392">
    <property type="entry name" value="HTH_LacI"/>
    <property type="match status" value="1"/>
</dbReference>
<evidence type="ECO:0000256" key="2">
    <source>
        <dbReference type="ARBA" id="ARBA00023125"/>
    </source>
</evidence>
<evidence type="ECO:0000313" key="6">
    <source>
        <dbReference type="EMBL" id="MDL9978422.1"/>
    </source>
</evidence>
<reference evidence="6 7" key="1">
    <citation type="submission" date="2023-06" db="EMBL/GenBank/DDBJ databases">
        <title>Microbacterium sp. nov., isolated from a waste landfill.</title>
        <authorList>
            <person name="Wen W."/>
        </authorList>
    </citation>
    <scope>NUCLEOTIDE SEQUENCE [LARGE SCALE GENOMIC DNA]</scope>
    <source>
        <strain evidence="6 7">ASV49</strain>
    </source>
</reference>
<dbReference type="Pfam" id="PF00356">
    <property type="entry name" value="LacI"/>
    <property type="match status" value="1"/>
</dbReference>
<dbReference type="SUPFAM" id="SSF53822">
    <property type="entry name" value="Periplasmic binding protein-like I"/>
    <property type="match status" value="1"/>
</dbReference>
<evidence type="ECO:0000256" key="1">
    <source>
        <dbReference type="ARBA" id="ARBA00023015"/>
    </source>
</evidence>
<organism evidence="6 7">
    <name type="scientific">Microbacterium candidum</name>
    <dbReference type="NCBI Taxonomy" id="3041922"/>
    <lineage>
        <taxon>Bacteria</taxon>
        <taxon>Bacillati</taxon>
        <taxon>Actinomycetota</taxon>
        <taxon>Actinomycetes</taxon>
        <taxon>Micrococcales</taxon>
        <taxon>Microbacteriaceae</taxon>
        <taxon>Microbacterium</taxon>
    </lineage>
</organism>
<keyword evidence="1" id="KW-0805">Transcription regulation</keyword>
<name>A0ABT7MVF3_9MICO</name>
<evidence type="ECO:0000259" key="5">
    <source>
        <dbReference type="PROSITE" id="PS50932"/>
    </source>
</evidence>
<keyword evidence="3" id="KW-0804">Transcription</keyword>
<dbReference type="SMART" id="SM00354">
    <property type="entry name" value="HTH_LACI"/>
    <property type="match status" value="1"/>
</dbReference>
<evidence type="ECO:0000313" key="7">
    <source>
        <dbReference type="Proteomes" id="UP001235064"/>
    </source>
</evidence>
<protein>
    <submittedName>
        <fullName evidence="6">LacI family DNA-binding transcriptional regulator</fullName>
    </submittedName>
</protein>
<dbReference type="Gene3D" id="1.10.260.40">
    <property type="entry name" value="lambda repressor-like DNA-binding domains"/>
    <property type="match status" value="1"/>
</dbReference>
<feature type="domain" description="HTH lacI-type" evidence="5">
    <location>
        <begin position="5"/>
        <end position="59"/>
    </location>
</feature>
<dbReference type="GO" id="GO:0003677">
    <property type="term" value="F:DNA binding"/>
    <property type="evidence" value="ECO:0007669"/>
    <property type="project" value="UniProtKB-KW"/>
</dbReference>